<dbReference type="Proteomes" id="UP000828048">
    <property type="component" value="Chromosome 7"/>
</dbReference>
<gene>
    <name evidence="1" type="ORF">Vadar_005681</name>
</gene>
<reference evidence="1 2" key="1">
    <citation type="journal article" date="2021" name="Hortic Res">
        <title>High-quality reference genome and annotation aids understanding of berry development for evergreen blueberry (Vaccinium darrowii).</title>
        <authorList>
            <person name="Yu J."/>
            <person name="Hulse-Kemp A.M."/>
            <person name="Babiker E."/>
            <person name="Staton M."/>
        </authorList>
    </citation>
    <scope>NUCLEOTIDE SEQUENCE [LARGE SCALE GENOMIC DNA]</scope>
    <source>
        <strain evidence="2">cv. NJ 8807/NJ 8810</strain>
        <tissue evidence="1">Young leaf</tissue>
    </source>
</reference>
<protein>
    <submittedName>
        <fullName evidence="1">Uncharacterized protein</fullName>
    </submittedName>
</protein>
<comment type="caution">
    <text evidence="1">The sequence shown here is derived from an EMBL/GenBank/DDBJ whole genome shotgun (WGS) entry which is preliminary data.</text>
</comment>
<name>A0ACB7Y5Q3_9ERIC</name>
<organism evidence="1 2">
    <name type="scientific">Vaccinium darrowii</name>
    <dbReference type="NCBI Taxonomy" id="229202"/>
    <lineage>
        <taxon>Eukaryota</taxon>
        <taxon>Viridiplantae</taxon>
        <taxon>Streptophyta</taxon>
        <taxon>Embryophyta</taxon>
        <taxon>Tracheophyta</taxon>
        <taxon>Spermatophyta</taxon>
        <taxon>Magnoliopsida</taxon>
        <taxon>eudicotyledons</taxon>
        <taxon>Gunneridae</taxon>
        <taxon>Pentapetalae</taxon>
        <taxon>asterids</taxon>
        <taxon>Ericales</taxon>
        <taxon>Ericaceae</taxon>
        <taxon>Vaccinioideae</taxon>
        <taxon>Vaccinieae</taxon>
        <taxon>Vaccinium</taxon>
    </lineage>
</organism>
<sequence length="418" mass="46886">MAKSGKNFIKPGSLATQKKTKYERIRDRRINEIRTRLEASGIMHTIASLRGSSLPNCTKAKGRGTGNEVDDDDYRLPSDEDDGDNESFDSFEHEVLEMPPGGLGRSQVEPQQESTTVRERVTRSTPHPMVDNQPSPPPAVELQSEAVASSNAVAPKRRGLTRGLEIPVLIEKNGGKLLVPIPQEHRAPVGIYASKLASKIGVEVRERVHDLSVKSWKAVDEGIKAPLFQRLKDQFHFEGDPIDVHKAIATRCGRRLSDHTHKLYKKFKSLKESKGEGYVRSHPPPKISMEQWTSLIEKKWTNKDWMEKMKQIEAEHNQAGATPLTQEELSIAALKKRPGYVKGLGLRPSSSIRTTCESATTIEYVTRLEKKLEERDETIEKLLEENKQQQVLNASIMEFLIEKGYTRHLGSGGLSSND</sequence>
<evidence type="ECO:0000313" key="2">
    <source>
        <dbReference type="Proteomes" id="UP000828048"/>
    </source>
</evidence>
<proteinExistence type="predicted"/>
<keyword evidence="2" id="KW-1185">Reference proteome</keyword>
<dbReference type="EMBL" id="CM037157">
    <property type="protein sequence ID" value="KAH7848651.1"/>
    <property type="molecule type" value="Genomic_DNA"/>
</dbReference>
<evidence type="ECO:0000313" key="1">
    <source>
        <dbReference type="EMBL" id="KAH7848651.1"/>
    </source>
</evidence>
<accession>A0ACB7Y5Q3</accession>